<gene>
    <name evidence="3" type="ORF">MCOR_53100</name>
</gene>
<dbReference type="OrthoDB" id="6117618at2759"/>
<sequence length="362" mass="41639">MLMQGACIMLTIIFHLHIYQCVSQQRGYCYSSTPRSRSDGKSRGYDCCDNFEDINNTCTECKDGYQSSKGTPCQPCDNGLYGRRCVDLCNCEENERCHNVYGCIKDFSDNLSTSAKSPKDKQSTQDNRHTTLQLTSDQSEITSRMVVTHSTDASLGLINSEVFIYLLCGVSAFFILSFSIVCWCVHRKSNKAYIDRNIEVNQSIDENNHRHEVDIDLEIRHSVSIEMGTDHEYEEIDEQKMSEFFVISSSNDQDFIDNENSSESSDGIRLPDDGYLNPYQPLQYSLRQSEDIYDDSDECNHPFQENKAYANLYQSLESNRGENIRLYSRCQNVQYLELVDVPIQNKTDPNMKENCKRHVHTL</sequence>
<evidence type="ECO:0000313" key="4">
    <source>
        <dbReference type="Proteomes" id="UP000507470"/>
    </source>
</evidence>
<keyword evidence="2" id="KW-0732">Signal</keyword>
<keyword evidence="1" id="KW-0472">Membrane</keyword>
<evidence type="ECO:0000256" key="1">
    <source>
        <dbReference type="SAM" id="Phobius"/>
    </source>
</evidence>
<evidence type="ECO:0008006" key="5">
    <source>
        <dbReference type="Google" id="ProtNLM"/>
    </source>
</evidence>
<evidence type="ECO:0000313" key="3">
    <source>
        <dbReference type="EMBL" id="CAC5420922.1"/>
    </source>
</evidence>
<feature type="signal peptide" evidence="2">
    <location>
        <begin position="1"/>
        <end position="24"/>
    </location>
</feature>
<reference evidence="3 4" key="1">
    <citation type="submission" date="2020-06" db="EMBL/GenBank/DDBJ databases">
        <authorList>
            <person name="Li R."/>
            <person name="Bekaert M."/>
        </authorList>
    </citation>
    <scope>NUCLEOTIDE SEQUENCE [LARGE SCALE GENOMIC DNA]</scope>
    <source>
        <strain evidence="4">wild</strain>
    </source>
</reference>
<protein>
    <recommendedName>
        <fullName evidence="5">MEGF10_11</fullName>
    </recommendedName>
</protein>
<evidence type="ECO:0000256" key="2">
    <source>
        <dbReference type="SAM" id="SignalP"/>
    </source>
</evidence>
<accession>A0A6J8EMB1</accession>
<dbReference type="AlphaFoldDB" id="A0A6J8EMB1"/>
<keyword evidence="4" id="KW-1185">Reference proteome</keyword>
<dbReference type="EMBL" id="CACVKT020009195">
    <property type="protein sequence ID" value="CAC5420922.1"/>
    <property type="molecule type" value="Genomic_DNA"/>
</dbReference>
<keyword evidence="1" id="KW-1133">Transmembrane helix</keyword>
<feature type="chain" id="PRO_5026693797" description="MEGF10_11" evidence="2">
    <location>
        <begin position="25"/>
        <end position="362"/>
    </location>
</feature>
<feature type="transmembrane region" description="Helical" evidence="1">
    <location>
        <begin position="162"/>
        <end position="186"/>
    </location>
</feature>
<name>A0A6J8EMB1_MYTCO</name>
<organism evidence="3 4">
    <name type="scientific">Mytilus coruscus</name>
    <name type="common">Sea mussel</name>
    <dbReference type="NCBI Taxonomy" id="42192"/>
    <lineage>
        <taxon>Eukaryota</taxon>
        <taxon>Metazoa</taxon>
        <taxon>Spiralia</taxon>
        <taxon>Lophotrochozoa</taxon>
        <taxon>Mollusca</taxon>
        <taxon>Bivalvia</taxon>
        <taxon>Autobranchia</taxon>
        <taxon>Pteriomorphia</taxon>
        <taxon>Mytilida</taxon>
        <taxon>Mytiloidea</taxon>
        <taxon>Mytilidae</taxon>
        <taxon>Mytilinae</taxon>
        <taxon>Mytilus</taxon>
    </lineage>
</organism>
<proteinExistence type="predicted"/>
<keyword evidence="1" id="KW-0812">Transmembrane</keyword>
<dbReference type="Proteomes" id="UP000507470">
    <property type="component" value="Unassembled WGS sequence"/>
</dbReference>